<proteinExistence type="predicted"/>
<organism evidence="3 4">
    <name type="scientific">Moniliophthora roreri</name>
    <name type="common">Frosty pod rot fungus</name>
    <name type="synonym">Monilia roreri</name>
    <dbReference type="NCBI Taxonomy" id="221103"/>
    <lineage>
        <taxon>Eukaryota</taxon>
        <taxon>Fungi</taxon>
        <taxon>Dikarya</taxon>
        <taxon>Basidiomycota</taxon>
        <taxon>Agaricomycotina</taxon>
        <taxon>Agaricomycetes</taxon>
        <taxon>Agaricomycetidae</taxon>
        <taxon>Agaricales</taxon>
        <taxon>Marasmiineae</taxon>
        <taxon>Marasmiaceae</taxon>
        <taxon>Moniliophthora</taxon>
    </lineage>
</organism>
<gene>
    <name evidence="3" type="ORF">WG66_15648</name>
</gene>
<feature type="compositionally biased region" description="Polar residues" evidence="1">
    <location>
        <begin position="73"/>
        <end position="82"/>
    </location>
</feature>
<evidence type="ECO:0000256" key="1">
    <source>
        <dbReference type="SAM" id="MobiDB-lite"/>
    </source>
</evidence>
<dbReference type="SUPFAM" id="SSF56112">
    <property type="entry name" value="Protein kinase-like (PK-like)"/>
    <property type="match status" value="1"/>
</dbReference>
<dbReference type="InterPro" id="IPR011009">
    <property type="entry name" value="Kinase-like_dom_sf"/>
</dbReference>
<dbReference type="PROSITE" id="PS00109">
    <property type="entry name" value="PROTEIN_KINASE_TYR"/>
    <property type="match status" value="1"/>
</dbReference>
<dbReference type="Proteomes" id="UP000054988">
    <property type="component" value="Unassembled WGS sequence"/>
</dbReference>
<name>A0A0W0F630_MONRR</name>
<feature type="domain" description="Fungal-type protein kinase" evidence="2">
    <location>
        <begin position="168"/>
        <end position="552"/>
    </location>
</feature>
<protein>
    <recommendedName>
        <fullName evidence="2">Fungal-type protein kinase domain-containing protein</fullName>
    </recommendedName>
</protein>
<feature type="region of interest" description="Disordered" evidence="1">
    <location>
        <begin position="66"/>
        <end position="103"/>
    </location>
</feature>
<dbReference type="GO" id="GO:0004672">
    <property type="term" value="F:protein kinase activity"/>
    <property type="evidence" value="ECO:0007669"/>
    <property type="project" value="InterPro"/>
</dbReference>
<evidence type="ECO:0000259" key="2">
    <source>
        <dbReference type="Pfam" id="PF17667"/>
    </source>
</evidence>
<sequence length="587" mass="65104">MEEVRNQALHDLGPRIPEVSFDQFKTAVLPCVDNAKLEQVYDALKKDGELSDEGWMGFKFDKAKPQRVPVQGQAEQNGQGQDTPALDPVQEEGHHSTRQSVVTENELYKPLASKFNKVLEHTQEATGKPPLITFSSTPSKGLKSEDPHGGYIADINALLVDTTAVGDQAGKEQFECDIVMTGEFKKVVNDSDTDDNISKLVGNINHLMGSDPTRRFAYGLTIEHTDTRFWFCSRSHIFITEQLDLQKNVKDVIYFVMALGSASKEQLGFDPTVRRVQRGSGSKAETRYRFTINGIEYETLEAISIYKANFLLGRANRVFKVQRVVNDELIGPIFVLKDLWLPEGAKTELEIQEDVKANINKVHVVEGLDATDFEKHFVAIKHCEIVKVPSMTNPRVFVDDNSTNFLRGNDLSCARNKFVLKLITTRYSASPSLTDSQMSNSVGSLPSGHRAQTQDIRMLSREHYGNKAHHRIVMEDAGCPLQDVRNLRTVIACIGKASTGLSIMFSAGMVHRDISTGNLLVSEVDGELRCKITDLEYAKKVGASSQSPQDIKTVRRNTLFHGFGNMDGTLPLSSAGTNGLGLGLEVR</sequence>
<dbReference type="PANTHER" id="PTHR38248:SF2">
    <property type="entry name" value="FUNK1 11"/>
    <property type="match status" value="1"/>
</dbReference>
<comment type="caution">
    <text evidence="3">The sequence shown here is derived from an EMBL/GenBank/DDBJ whole genome shotgun (WGS) entry which is preliminary data.</text>
</comment>
<dbReference type="EMBL" id="LATX01002291">
    <property type="protein sequence ID" value="KTB31775.1"/>
    <property type="molecule type" value="Genomic_DNA"/>
</dbReference>
<evidence type="ECO:0000313" key="3">
    <source>
        <dbReference type="EMBL" id="KTB31775.1"/>
    </source>
</evidence>
<evidence type="ECO:0000313" key="4">
    <source>
        <dbReference type="Proteomes" id="UP000054988"/>
    </source>
</evidence>
<feature type="region of interest" description="Disordered" evidence="1">
    <location>
        <begin position="128"/>
        <end position="147"/>
    </location>
</feature>
<dbReference type="InterPro" id="IPR040976">
    <property type="entry name" value="Pkinase_fungal"/>
</dbReference>
<reference evidence="3 4" key="1">
    <citation type="submission" date="2015-12" db="EMBL/GenBank/DDBJ databases">
        <title>Draft genome sequence of Moniliophthora roreri, the causal agent of frosty pod rot of cacao.</title>
        <authorList>
            <person name="Aime M.C."/>
            <person name="Diaz-Valderrama J.R."/>
            <person name="Kijpornyongpan T."/>
            <person name="Phillips-Mora W."/>
        </authorList>
    </citation>
    <scope>NUCLEOTIDE SEQUENCE [LARGE SCALE GENOMIC DNA]</scope>
    <source>
        <strain evidence="3 4">MCA 2952</strain>
    </source>
</reference>
<accession>A0A0W0F630</accession>
<dbReference type="Pfam" id="PF17667">
    <property type="entry name" value="Pkinase_fungal"/>
    <property type="match status" value="1"/>
</dbReference>
<dbReference type="InterPro" id="IPR008266">
    <property type="entry name" value="Tyr_kinase_AS"/>
</dbReference>
<dbReference type="PANTHER" id="PTHR38248">
    <property type="entry name" value="FUNK1 6"/>
    <property type="match status" value="1"/>
</dbReference>
<dbReference type="Gene3D" id="1.10.510.10">
    <property type="entry name" value="Transferase(Phosphotransferase) domain 1"/>
    <property type="match status" value="1"/>
</dbReference>
<dbReference type="AlphaFoldDB" id="A0A0W0F630"/>